<dbReference type="InterPro" id="IPR008979">
    <property type="entry name" value="Galactose-bd-like_sf"/>
</dbReference>
<name>A0A7J5DTU3_NOCSI</name>
<dbReference type="GO" id="GO:0008239">
    <property type="term" value="F:dipeptidyl-peptidase activity"/>
    <property type="evidence" value="ECO:0007669"/>
    <property type="project" value="InterPro"/>
</dbReference>
<dbReference type="EMBL" id="WBVM01000003">
    <property type="protein sequence ID" value="KAB2808579.1"/>
    <property type="molecule type" value="Genomic_DNA"/>
</dbReference>
<dbReference type="InterPro" id="IPR013736">
    <property type="entry name" value="Xaa-Pro_dipept_C"/>
</dbReference>
<proteinExistence type="predicted"/>
<dbReference type="Proteomes" id="UP000449906">
    <property type="component" value="Unassembled WGS sequence"/>
</dbReference>
<sequence length="279" mass="28547">MARPLRARRRQRDRGHAGRQPAAGEGLAGVVPGGGARAPRGRRLARSRHPVDDALARAGAGAADRHAGGDRAGVVPDGAVAADRVDVPNAAIIEAGGASALTGALPLLADSRLAALDGLTGLTFTTKALRTDVDLAGPLALDLSLATTTPGTGIWAVLSDVAPDGSAHPLTVGRLSTSYPGVDLDRSLVVDGEVVQPYGDYTHPAPARAGQFRRYQVELWPVGNRFRAGHRIRVQLVGSSVALLLALPGLHTVRLGGADGAVLRVPVLPGSDLEAALAP</sequence>
<accession>A0A7J5DTU3</accession>
<dbReference type="SUPFAM" id="SSF49785">
    <property type="entry name" value="Galactose-binding domain-like"/>
    <property type="match status" value="1"/>
</dbReference>
<dbReference type="SMART" id="SM00939">
    <property type="entry name" value="PepX_C"/>
    <property type="match status" value="1"/>
</dbReference>
<gene>
    <name evidence="3" type="ORF">F9L07_23455</name>
</gene>
<dbReference type="AlphaFoldDB" id="A0A7J5DTU3"/>
<evidence type="ECO:0000313" key="4">
    <source>
        <dbReference type="Proteomes" id="UP000449906"/>
    </source>
</evidence>
<dbReference type="Pfam" id="PF08530">
    <property type="entry name" value="PepX_C"/>
    <property type="match status" value="1"/>
</dbReference>
<feature type="domain" description="Xaa-Pro dipeptidyl-peptidase C-terminal" evidence="2">
    <location>
        <begin position="18"/>
        <end position="264"/>
    </location>
</feature>
<protein>
    <recommendedName>
        <fullName evidence="2">Xaa-Pro dipeptidyl-peptidase C-terminal domain-containing protein</fullName>
    </recommendedName>
</protein>
<evidence type="ECO:0000259" key="2">
    <source>
        <dbReference type="SMART" id="SM00939"/>
    </source>
</evidence>
<feature type="region of interest" description="Disordered" evidence="1">
    <location>
        <begin position="1"/>
        <end position="49"/>
    </location>
</feature>
<feature type="compositionally biased region" description="Basic residues" evidence="1">
    <location>
        <begin position="1"/>
        <end position="13"/>
    </location>
</feature>
<feature type="compositionally biased region" description="Low complexity" evidence="1">
    <location>
        <begin position="18"/>
        <end position="30"/>
    </location>
</feature>
<comment type="caution">
    <text evidence="3">The sequence shown here is derived from an EMBL/GenBank/DDBJ whole genome shotgun (WGS) entry which is preliminary data.</text>
</comment>
<organism evidence="3 4">
    <name type="scientific">Nocardioides simplex</name>
    <name type="common">Arthrobacter simplex</name>
    <dbReference type="NCBI Taxonomy" id="2045"/>
    <lineage>
        <taxon>Bacteria</taxon>
        <taxon>Bacillati</taxon>
        <taxon>Actinomycetota</taxon>
        <taxon>Actinomycetes</taxon>
        <taxon>Propionibacteriales</taxon>
        <taxon>Nocardioidaceae</taxon>
        <taxon>Pimelobacter</taxon>
    </lineage>
</organism>
<evidence type="ECO:0000313" key="3">
    <source>
        <dbReference type="EMBL" id="KAB2808579.1"/>
    </source>
</evidence>
<feature type="compositionally biased region" description="Basic residues" evidence="1">
    <location>
        <begin position="39"/>
        <end position="48"/>
    </location>
</feature>
<evidence type="ECO:0000256" key="1">
    <source>
        <dbReference type="SAM" id="MobiDB-lite"/>
    </source>
</evidence>
<dbReference type="Gene3D" id="2.60.120.260">
    <property type="entry name" value="Galactose-binding domain-like"/>
    <property type="match status" value="1"/>
</dbReference>
<reference evidence="3 4" key="1">
    <citation type="submission" date="2019-09" db="EMBL/GenBank/DDBJ databases">
        <title>Pimelobacter sp. isolated from Paulinella.</title>
        <authorList>
            <person name="Jeong S.E."/>
        </authorList>
    </citation>
    <scope>NUCLEOTIDE SEQUENCE [LARGE SCALE GENOMIC DNA]</scope>
    <source>
        <strain evidence="3 4">Pch-N</strain>
    </source>
</reference>